<dbReference type="RefSeq" id="XP_059604555.1">
    <property type="nucleotide sequence ID" value="XM_059743637.1"/>
</dbReference>
<reference evidence="1" key="1">
    <citation type="submission" date="2025-02" db="EMBL/GenBank/DDBJ databases">
        <authorList>
            <consortium name="NCBI Genome Project"/>
        </authorList>
    </citation>
    <scope>NUCLEOTIDE SEQUENCE</scope>
</reference>
<evidence type="ECO:0000313" key="1">
    <source>
        <dbReference type="RefSeq" id="XP_059604555.1"/>
    </source>
</evidence>
<reference evidence="1" key="2">
    <citation type="submission" date="2025-08" db="UniProtKB">
        <authorList>
            <consortium name="RefSeq"/>
        </authorList>
    </citation>
    <scope>IDENTIFICATION</scope>
</reference>
<name>A0AAJ8BVB3_ASPNG</name>
<accession>A0AAJ8BVB3</accession>
<dbReference type="VEuPathDB" id="FungiDB:An12g09070"/>
<dbReference type="AlphaFoldDB" id="A0AAJ8BVB3"/>
<sequence length="284" mass="31344">MAFQHRLLFYRRSDAPSPVPTSSALIEIIPAHTFPSAKLYAGHVRTPVYTLSIPVEHVHLETSAREDETSRSCSNPGSAGLKVSLVACLLSTRGKACVGHAVHPSETVSGAWHLACSYINPSSRPGEFWMKNAAVAIGFSVGVMTALQTRDPSQSRHMIPGAMQMKNANSVACWLGKETAEVASPLSMYSYLPVNLRDWDPGIPPPSIDSTRPAPRVVTRYRLAPIRVVGVDRNFLQRRSLASEEPRSYSFEIHLIYFGLRRKDEDILVLFSDATILVPSEEQF</sequence>
<proteinExistence type="predicted"/>
<protein>
    <submittedName>
        <fullName evidence="1">Uncharacterized protein</fullName>
    </submittedName>
</protein>
<organism evidence="1">
    <name type="scientific">Aspergillus niger</name>
    <dbReference type="NCBI Taxonomy" id="5061"/>
    <lineage>
        <taxon>Eukaryota</taxon>
        <taxon>Fungi</taxon>
        <taxon>Dikarya</taxon>
        <taxon>Ascomycota</taxon>
        <taxon>Pezizomycotina</taxon>
        <taxon>Eurotiomycetes</taxon>
        <taxon>Eurotiomycetidae</taxon>
        <taxon>Eurotiales</taxon>
        <taxon>Aspergillaceae</taxon>
        <taxon>Aspergillus</taxon>
        <taxon>Aspergillus subgen. Circumdati</taxon>
    </lineage>
</organism>
<dbReference type="KEGG" id="ang:An12g09070"/>
<dbReference type="GeneID" id="84592712"/>
<gene>
    <name evidence="1" type="ORF">An12g09070</name>
</gene>